<dbReference type="PANTHER" id="PTHR34986">
    <property type="entry name" value="EVOLVED BETA-GALACTOSIDASE SUBUNIT BETA"/>
    <property type="match status" value="1"/>
</dbReference>
<dbReference type="OrthoDB" id="6196468at2"/>
<dbReference type="NCBIfam" id="TIGR00022">
    <property type="entry name" value="YhcH/YjgK/YiaL family protein"/>
    <property type="match status" value="1"/>
</dbReference>
<dbReference type="STRING" id="728.VY92_03780"/>
<dbReference type="EMBL" id="UFSW01000002">
    <property type="protein sequence ID" value="SUV40547.1"/>
    <property type="molecule type" value="Genomic_DNA"/>
</dbReference>
<dbReference type="eggNOG" id="COG2731">
    <property type="taxonomic scope" value="Bacteria"/>
</dbReference>
<dbReference type="AlphaFoldDB" id="A0A0F5ET01"/>
<dbReference type="Gene3D" id="2.60.120.370">
    <property type="entry name" value="YhcH/YjgK/YiaL"/>
    <property type="match status" value="1"/>
</dbReference>
<accession>A0A0F5ET01</accession>
<evidence type="ECO:0000313" key="3">
    <source>
        <dbReference type="Proteomes" id="UP000254620"/>
    </source>
</evidence>
<dbReference type="GeneID" id="66256355"/>
<dbReference type="GO" id="GO:0005829">
    <property type="term" value="C:cytosol"/>
    <property type="evidence" value="ECO:0007669"/>
    <property type="project" value="TreeGrafter"/>
</dbReference>
<dbReference type="EMBL" id="RQXS01000002">
    <property type="protein sequence ID" value="RZN61310.1"/>
    <property type="molecule type" value="Genomic_DNA"/>
</dbReference>
<dbReference type="Pfam" id="PF04074">
    <property type="entry name" value="DUF386"/>
    <property type="match status" value="1"/>
</dbReference>
<dbReference type="NCBIfam" id="NF040884">
    <property type="entry name" value="acetylneur_anom"/>
    <property type="match status" value="1"/>
</dbReference>
<sequence>MILGDLTRNDFARGLPRVLAEICHQLKQMDLSKLSTGRHDLTDEIYMNVMEFDTSASESKQAELHHRYIDIQLLISGQEVIEYGVNEPDLSVYTEYNEADDYQLTPDIPNKSAVRLLPKMFAIFFPYEPHKPGCLFNNQPAAIKKLVVKVPVEQVS</sequence>
<evidence type="ECO:0000313" key="4">
    <source>
        <dbReference type="Proteomes" id="UP000294229"/>
    </source>
</evidence>
<name>A0A0F5ET01_AVIPA</name>
<proteinExistence type="predicted"/>
<dbReference type="InterPro" id="IPR049827">
    <property type="entry name" value="NanQ"/>
</dbReference>
<dbReference type="RefSeq" id="WP_035687772.1">
    <property type="nucleotide sequence ID" value="NZ_CP034110.1"/>
</dbReference>
<reference evidence="1 4" key="2">
    <citation type="submission" date="2018-11" db="EMBL/GenBank/DDBJ databases">
        <title>Sequencing Av. paragallinarum serogroups.</title>
        <authorList>
            <person name="Hellmuth J.E."/>
            <person name="Boucher C.E."/>
            <person name="Cason E.D."/>
        </authorList>
    </citation>
    <scope>NUCLEOTIDE SEQUENCE [LARGE SCALE GENOMIC DNA]</scope>
    <source>
        <strain evidence="1 4">SA-3</strain>
    </source>
</reference>
<dbReference type="Proteomes" id="UP000294229">
    <property type="component" value="Unassembled WGS sequence"/>
</dbReference>
<gene>
    <name evidence="1" type="ORF">EIG79_00780</name>
    <name evidence="2" type="ORF">NCTC10926_02591</name>
</gene>
<organism evidence="1 4">
    <name type="scientific">Avibacterium paragallinarum</name>
    <name type="common">Haemophilus gallinarum</name>
    <dbReference type="NCBI Taxonomy" id="728"/>
    <lineage>
        <taxon>Bacteria</taxon>
        <taxon>Pseudomonadati</taxon>
        <taxon>Pseudomonadota</taxon>
        <taxon>Gammaproteobacteria</taxon>
        <taxon>Pasteurellales</taxon>
        <taxon>Pasteurellaceae</taxon>
        <taxon>Avibacterium</taxon>
    </lineage>
</organism>
<dbReference type="InterPro" id="IPR004375">
    <property type="entry name" value="NanQ/TabA/YiaL"/>
</dbReference>
<dbReference type="InterPro" id="IPR037012">
    <property type="entry name" value="NanQ/TabA/YiaL_sf"/>
</dbReference>
<dbReference type="PANTHER" id="PTHR34986:SF5">
    <property type="entry name" value="N-ACETYLNEURAMINATE ANOMERASE NANQ"/>
    <property type="match status" value="1"/>
</dbReference>
<evidence type="ECO:0000313" key="2">
    <source>
        <dbReference type="EMBL" id="SUV40547.1"/>
    </source>
</evidence>
<reference evidence="2 3" key="1">
    <citation type="submission" date="2018-06" db="EMBL/GenBank/DDBJ databases">
        <authorList>
            <consortium name="Pathogen Informatics"/>
            <person name="Doyle S."/>
        </authorList>
    </citation>
    <scope>NUCLEOTIDE SEQUENCE [LARGE SCALE GENOMIC DNA]</scope>
    <source>
        <strain evidence="2 3">NCTC10926</strain>
    </source>
</reference>
<dbReference type="SUPFAM" id="SSF51197">
    <property type="entry name" value="Clavaminate synthase-like"/>
    <property type="match status" value="1"/>
</dbReference>
<dbReference type="Proteomes" id="UP000254620">
    <property type="component" value="Unassembled WGS sequence"/>
</dbReference>
<protein>
    <submittedName>
        <fullName evidence="2">Uncharacterized protein, YhcH/YjgK/YiaL family</fullName>
    </submittedName>
    <submittedName>
        <fullName evidence="1">YhcH/YjgK/YiaL family protein</fullName>
    </submittedName>
</protein>
<dbReference type="KEGG" id="apag:EIA51_02935"/>
<evidence type="ECO:0000313" key="1">
    <source>
        <dbReference type="EMBL" id="RZN61310.1"/>
    </source>
</evidence>